<organism evidence="8 9">
    <name type="scientific">Desulfosarcina widdelii</name>
    <dbReference type="NCBI Taxonomy" id="947919"/>
    <lineage>
        <taxon>Bacteria</taxon>
        <taxon>Pseudomonadati</taxon>
        <taxon>Thermodesulfobacteriota</taxon>
        <taxon>Desulfobacteria</taxon>
        <taxon>Desulfobacterales</taxon>
        <taxon>Desulfosarcinaceae</taxon>
        <taxon>Desulfosarcina</taxon>
    </lineage>
</organism>
<dbReference type="Proteomes" id="UP000427769">
    <property type="component" value="Chromosome"/>
</dbReference>
<feature type="domain" description="EamA" evidence="7">
    <location>
        <begin position="168"/>
        <end position="297"/>
    </location>
</feature>
<accession>A0A5K7Z2V8</accession>
<dbReference type="GO" id="GO:0005886">
    <property type="term" value="C:plasma membrane"/>
    <property type="evidence" value="ECO:0007669"/>
    <property type="project" value="UniProtKB-SubCell"/>
</dbReference>
<feature type="transmembrane region" description="Helical" evidence="6">
    <location>
        <begin position="115"/>
        <end position="133"/>
    </location>
</feature>
<dbReference type="KEGG" id="dwd:DSCW_27150"/>
<feature type="transmembrane region" description="Helical" evidence="6">
    <location>
        <begin position="221"/>
        <end position="245"/>
    </location>
</feature>
<feature type="transmembrane region" description="Helical" evidence="6">
    <location>
        <begin position="140"/>
        <end position="159"/>
    </location>
</feature>
<feature type="transmembrane region" description="Helical" evidence="6">
    <location>
        <begin position="20"/>
        <end position="39"/>
    </location>
</feature>
<sequence>MSCGLEGFKKKTVKNVHGTLKFASAGLVSAFLFGAATPASKFLIHDIQPQSLAGLLYLGAAVGVFPVAMRKGSIRWPWHAGRRTIWLLTGAIVLGGVLGPLLLLMALQFANAGSVSLWLNLEFVATLMLGHFLFREHLTLRGWIAAGGTVIAALLLVGGNEGGGVIPALLIVCGCICWGFDNHFTALIDGIPPTQTTFWKGVVAGSVNLMAGIAIDGGPNLPVSIFVALLVGVFSYGISITLYVMAAQGLGAIRSQMIFSTAPFFGLLLSVTVLGEAFTSGQAIAAGLMAASLMILFSEKHVHFHRHNAMSHQHAHRHDGLHHDHHHEGLASTVSHSHWHEHKPIAHNHKHWPDLHHRHDHEESDV</sequence>
<feature type="transmembrane region" description="Helical" evidence="6">
    <location>
        <begin position="85"/>
        <end position="109"/>
    </location>
</feature>
<evidence type="ECO:0000256" key="1">
    <source>
        <dbReference type="ARBA" id="ARBA00004651"/>
    </source>
</evidence>
<dbReference type="OrthoDB" id="9794287at2"/>
<dbReference type="PANTHER" id="PTHR32322">
    <property type="entry name" value="INNER MEMBRANE TRANSPORTER"/>
    <property type="match status" value="1"/>
</dbReference>
<dbReference type="InterPro" id="IPR050638">
    <property type="entry name" value="AA-Vitamin_Transporters"/>
</dbReference>
<proteinExistence type="predicted"/>
<evidence type="ECO:0000256" key="6">
    <source>
        <dbReference type="SAM" id="Phobius"/>
    </source>
</evidence>
<keyword evidence="4 6" id="KW-1133">Transmembrane helix</keyword>
<keyword evidence="9" id="KW-1185">Reference proteome</keyword>
<keyword evidence="3 6" id="KW-0812">Transmembrane</keyword>
<dbReference type="EMBL" id="AP021875">
    <property type="protein sequence ID" value="BBO75298.1"/>
    <property type="molecule type" value="Genomic_DNA"/>
</dbReference>
<evidence type="ECO:0000256" key="3">
    <source>
        <dbReference type="ARBA" id="ARBA00022692"/>
    </source>
</evidence>
<name>A0A5K7Z2V8_9BACT</name>
<evidence type="ECO:0000256" key="2">
    <source>
        <dbReference type="ARBA" id="ARBA00022475"/>
    </source>
</evidence>
<dbReference type="InterPro" id="IPR037185">
    <property type="entry name" value="EmrE-like"/>
</dbReference>
<protein>
    <submittedName>
        <fullName evidence="8">Membrane protein</fullName>
    </submittedName>
</protein>
<reference evidence="8 9" key="1">
    <citation type="submission" date="2019-11" db="EMBL/GenBank/DDBJ databases">
        <title>Comparative genomics of hydrocarbon-degrading Desulfosarcina strains.</title>
        <authorList>
            <person name="Watanabe M."/>
            <person name="Kojima H."/>
            <person name="Fukui M."/>
        </authorList>
    </citation>
    <scope>NUCLEOTIDE SEQUENCE [LARGE SCALE GENOMIC DNA]</scope>
    <source>
        <strain evidence="8 9">PP31</strain>
    </source>
</reference>
<keyword evidence="5 6" id="KW-0472">Membrane</keyword>
<evidence type="ECO:0000313" key="9">
    <source>
        <dbReference type="Proteomes" id="UP000427769"/>
    </source>
</evidence>
<dbReference type="SUPFAM" id="SSF103481">
    <property type="entry name" value="Multidrug resistance efflux transporter EmrE"/>
    <property type="match status" value="2"/>
</dbReference>
<dbReference type="InterPro" id="IPR000620">
    <property type="entry name" value="EamA_dom"/>
</dbReference>
<feature type="transmembrane region" description="Helical" evidence="6">
    <location>
        <begin position="51"/>
        <end position="69"/>
    </location>
</feature>
<keyword evidence="2" id="KW-1003">Cell membrane</keyword>
<feature type="domain" description="EamA" evidence="7">
    <location>
        <begin position="25"/>
        <end position="157"/>
    </location>
</feature>
<evidence type="ECO:0000313" key="8">
    <source>
        <dbReference type="EMBL" id="BBO75298.1"/>
    </source>
</evidence>
<evidence type="ECO:0000259" key="7">
    <source>
        <dbReference type="Pfam" id="PF00892"/>
    </source>
</evidence>
<evidence type="ECO:0000256" key="4">
    <source>
        <dbReference type="ARBA" id="ARBA00022989"/>
    </source>
</evidence>
<evidence type="ECO:0000256" key="5">
    <source>
        <dbReference type="ARBA" id="ARBA00023136"/>
    </source>
</evidence>
<dbReference type="PANTHER" id="PTHR32322:SF18">
    <property type="entry name" value="S-ADENOSYLMETHIONINE_S-ADENOSYLHOMOCYSTEINE TRANSPORTER"/>
    <property type="match status" value="1"/>
</dbReference>
<feature type="transmembrane region" description="Helical" evidence="6">
    <location>
        <begin position="257"/>
        <end position="275"/>
    </location>
</feature>
<feature type="transmembrane region" description="Helical" evidence="6">
    <location>
        <begin position="197"/>
        <end position="215"/>
    </location>
</feature>
<dbReference type="AlphaFoldDB" id="A0A5K7Z2V8"/>
<comment type="subcellular location">
    <subcellularLocation>
        <location evidence="1">Cell membrane</location>
        <topology evidence="1">Multi-pass membrane protein</topology>
    </subcellularLocation>
</comment>
<gene>
    <name evidence="8" type="ORF">DSCW_27150</name>
</gene>
<dbReference type="Pfam" id="PF00892">
    <property type="entry name" value="EamA"/>
    <property type="match status" value="2"/>
</dbReference>
<feature type="transmembrane region" description="Helical" evidence="6">
    <location>
        <begin position="165"/>
        <end position="185"/>
    </location>
</feature>